<feature type="region of interest" description="Disordered" evidence="1">
    <location>
        <begin position="146"/>
        <end position="184"/>
    </location>
</feature>
<protein>
    <recommendedName>
        <fullName evidence="2">Dit-like phage tail protein N-terminal domain-containing protein</fullName>
    </recommendedName>
</protein>
<evidence type="ECO:0000313" key="3">
    <source>
        <dbReference type="EMBL" id="MSB19057.1"/>
    </source>
</evidence>
<feature type="domain" description="Dit-like phage tail protein N-terminal" evidence="2">
    <location>
        <begin position="16"/>
        <end position="138"/>
    </location>
</feature>
<evidence type="ECO:0000256" key="1">
    <source>
        <dbReference type="SAM" id="MobiDB-lite"/>
    </source>
</evidence>
<dbReference type="Proteomes" id="UP000434475">
    <property type="component" value="Unassembled WGS sequence"/>
</dbReference>
<dbReference type="EMBL" id="WKPR01000004">
    <property type="protein sequence ID" value="MSB19057.1"/>
    <property type="molecule type" value="Genomic_DNA"/>
</dbReference>
<evidence type="ECO:0000313" key="4">
    <source>
        <dbReference type="Proteomes" id="UP000434475"/>
    </source>
</evidence>
<organism evidence="3 4">
    <name type="scientific">Flavonifractor plautii</name>
    <name type="common">Fusobacterium plautii</name>
    <dbReference type="NCBI Taxonomy" id="292800"/>
    <lineage>
        <taxon>Bacteria</taxon>
        <taxon>Bacillati</taxon>
        <taxon>Bacillota</taxon>
        <taxon>Clostridia</taxon>
        <taxon>Eubacteriales</taxon>
        <taxon>Oscillospiraceae</taxon>
        <taxon>Flavonifractor</taxon>
    </lineage>
</organism>
<dbReference type="InterPro" id="IPR048494">
    <property type="entry name" value="Dit-like_N"/>
</dbReference>
<sequence>MPRRNTQPVSVAGIEFAALLNETQTYTADIPEYPIETGYTVSDSIILKPTELPLTLLITDTPLTWRGRVRSVSETEAMLKELYFKKSTFTVITPSGTFNNMGITSMQIKRSTELGFDKEVSLSLKEVPTTETKTAAIPASYGKSGATGANAGTASTGTGSTGSGGASGSSGSGGSSSSKKQSSGSILYNVASAAGLV</sequence>
<dbReference type="AlphaFoldDB" id="A0A6I2R5Q2"/>
<feature type="compositionally biased region" description="Gly residues" evidence="1">
    <location>
        <begin position="159"/>
        <end position="174"/>
    </location>
</feature>
<reference evidence="3 4" key="1">
    <citation type="journal article" date="2019" name="Nat. Med.">
        <title>A library of human gut bacterial isolates paired with longitudinal multiomics data enables mechanistic microbiome research.</title>
        <authorList>
            <person name="Poyet M."/>
            <person name="Groussin M."/>
            <person name="Gibbons S.M."/>
            <person name="Avila-Pacheco J."/>
            <person name="Jiang X."/>
            <person name="Kearney S.M."/>
            <person name="Perrotta A.R."/>
            <person name="Berdy B."/>
            <person name="Zhao S."/>
            <person name="Lieberman T.D."/>
            <person name="Swanson P.K."/>
            <person name="Smith M."/>
            <person name="Roesemann S."/>
            <person name="Alexander J.E."/>
            <person name="Rich S.A."/>
            <person name="Livny J."/>
            <person name="Vlamakis H."/>
            <person name="Clish C."/>
            <person name="Bullock K."/>
            <person name="Deik A."/>
            <person name="Scott J."/>
            <person name="Pierce K.A."/>
            <person name="Xavier R.J."/>
            <person name="Alm E.J."/>
        </authorList>
    </citation>
    <scope>NUCLEOTIDE SEQUENCE [LARGE SCALE GENOMIC DNA]</scope>
    <source>
        <strain evidence="3 4">BIOML-A2</strain>
    </source>
</reference>
<gene>
    <name evidence="3" type="ORF">GKE97_05940</name>
</gene>
<feature type="compositionally biased region" description="Low complexity" evidence="1">
    <location>
        <begin position="175"/>
        <end position="184"/>
    </location>
</feature>
<comment type="caution">
    <text evidence="3">The sequence shown here is derived from an EMBL/GenBank/DDBJ whole genome shotgun (WGS) entry which is preliminary data.</text>
</comment>
<evidence type="ECO:0000259" key="2">
    <source>
        <dbReference type="Pfam" id="PF21821"/>
    </source>
</evidence>
<proteinExistence type="predicted"/>
<accession>A0A6I2R5Q2</accession>
<dbReference type="RefSeq" id="WP_172697418.1">
    <property type="nucleotide sequence ID" value="NZ_WKPR01000004.1"/>
</dbReference>
<feature type="compositionally biased region" description="Low complexity" evidence="1">
    <location>
        <begin position="146"/>
        <end position="158"/>
    </location>
</feature>
<dbReference type="Pfam" id="PF21821">
    <property type="entry name" value="Dit_like"/>
    <property type="match status" value="1"/>
</dbReference>
<name>A0A6I2R5Q2_FLAPL</name>